<feature type="coiled-coil region" evidence="10">
    <location>
        <begin position="625"/>
        <end position="652"/>
    </location>
</feature>
<keyword evidence="6 11" id="KW-0472">Membrane</keyword>
<dbReference type="Gene3D" id="6.10.340.10">
    <property type="match status" value="1"/>
</dbReference>
<dbReference type="Gene3D" id="1.10.287.950">
    <property type="entry name" value="Methyl-accepting chemotaxis protein"/>
    <property type="match status" value="1"/>
</dbReference>
<keyword evidence="4 11" id="KW-0812">Transmembrane</keyword>
<dbReference type="PROSITE" id="PS51257">
    <property type="entry name" value="PROKAR_LIPOPROTEIN"/>
    <property type="match status" value="1"/>
</dbReference>
<keyword evidence="2" id="KW-1003">Cell membrane</keyword>
<keyword evidence="3" id="KW-0145">Chemotaxis</keyword>
<dbReference type="InterPro" id="IPR033479">
    <property type="entry name" value="dCache_1"/>
</dbReference>
<evidence type="ECO:0000259" key="12">
    <source>
        <dbReference type="PROSITE" id="PS50111"/>
    </source>
</evidence>
<name>A0ABS7UN47_9BACI</name>
<dbReference type="Pfam" id="PF00015">
    <property type="entry name" value="MCPsignal"/>
    <property type="match status" value="1"/>
</dbReference>
<dbReference type="Proteomes" id="UP001165287">
    <property type="component" value="Unassembled WGS sequence"/>
</dbReference>
<evidence type="ECO:0000256" key="11">
    <source>
        <dbReference type="SAM" id="Phobius"/>
    </source>
</evidence>
<sequence length="661" mass="73147">MKKGKHWYEKTLQRQILLPFILIIIISCFLLTTVNHYFNFTAITKDFETNVNKSTLALNDTFELFFNETEAEINRISSNVTGINDQEELMKILVESKTFNEAFISAYFAEEAGALTIYPKADLGADFDPRERPWYQEAVENKAITWTEAYVDSATNQTVITLTKPVYDNNTLIGVMGIDISIQTLTDLINKTKFGKTGFAFIVDQTGHILAHPDESKVTQDFSREKIYQQMINETGSLTGNLDGKDRIFGYATNPTTQWKIVGLLDSSEAESRSNASLLPILTTLAAILILAVILSIFIAKSITKPISRLNTTVQKMANGDLTMTSDINRSDEIGQLARNFDGMVHKLQGMLRSIRTISEKVTDSSMTLVASAEENTAASNEVAITIQQIAGGTSDQAEILQDNETAIMNVTEKVSELDKNTKMIQEDSKQMLHVSEQGIGKVTELKNQFDITRDLAGQMDQAVQSLDKRSREVSEIVNKITAIAGQTNLLALNAAIEAARAGEHGKGFAVVADEVRKLAEQTENSLKEISSLIGFMQSDTMNTVQLIEHTNKQIHAQNHAVTDTEQAFHSITKTISETYSKFEAISEVVDHIDGQSHLFRSRAGQLTAISQETAAGTEEVSASIEETTASIEQLSQLATDLQDISKQLQNEISLFKIEAK</sequence>
<comment type="subcellular location">
    <subcellularLocation>
        <location evidence="1">Cell membrane</location>
        <topology evidence="1">Multi-pass membrane protein</topology>
    </subcellularLocation>
</comment>
<evidence type="ECO:0000256" key="4">
    <source>
        <dbReference type="ARBA" id="ARBA00022692"/>
    </source>
</evidence>
<dbReference type="InterPro" id="IPR029151">
    <property type="entry name" value="Sensor-like_sf"/>
</dbReference>
<keyword evidence="15" id="KW-1185">Reference proteome</keyword>
<dbReference type="InterPro" id="IPR004089">
    <property type="entry name" value="MCPsignal_dom"/>
</dbReference>
<feature type="domain" description="HAMP" evidence="13">
    <location>
        <begin position="301"/>
        <end position="353"/>
    </location>
</feature>
<feature type="domain" description="Methyl-accepting transducer" evidence="12">
    <location>
        <begin position="372"/>
        <end position="629"/>
    </location>
</feature>
<dbReference type="CDD" id="cd12913">
    <property type="entry name" value="PDC1_MCP_like"/>
    <property type="match status" value="1"/>
</dbReference>
<dbReference type="CDD" id="cd06225">
    <property type="entry name" value="HAMP"/>
    <property type="match status" value="1"/>
</dbReference>
<reference evidence="14" key="1">
    <citation type="submission" date="2024-05" db="EMBL/GenBank/DDBJ databases">
        <title>Metabacillus sp. nov., isolated from the rhizosphere soil of tomato plants.</title>
        <authorList>
            <person name="Ma R."/>
        </authorList>
    </citation>
    <scope>NUCLEOTIDE SEQUENCE</scope>
    <source>
        <strain evidence="14">DBTR6</strain>
    </source>
</reference>
<comment type="similarity">
    <text evidence="8">Belongs to the methyl-accepting chemotaxis (MCP) protein family.</text>
</comment>
<evidence type="ECO:0000256" key="1">
    <source>
        <dbReference type="ARBA" id="ARBA00004651"/>
    </source>
</evidence>
<dbReference type="PANTHER" id="PTHR32089">
    <property type="entry name" value="METHYL-ACCEPTING CHEMOTAXIS PROTEIN MCPB"/>
    <property type="match status" value="1"/>
</dbReference>
<dbReference type="Pfam" id="PF00672">
    <property type="entry name" value="HAMP"/>
    <property type="match status" value="1"/>
</dbReference>
<evidence type="ECO:0000256" key="3">
    <source>
        <dbReference type="ARBA" id="ARBA00022500"/>
    </source>
</evidence>
<dbReference type="SMART" id="SM00283">
    <property type="entry name" value="MA"/>
    <property type="match status" value="1"/>
</dbReference>
<dbReference type="PANTHER" id="PTHR32089:SF112">
    <property type="entry name" value="LYSOZYME-LIKE PROTEIN-RELATED"/>
    <property type="match status" value="1"/>
</dbReference>
<dbReference type="CDD" id="cd12912">
    <property type="entry name" value="PDC2_MCP_like"/>
    <property type="match status" value="1"/>
</dbReference>
<dbReference type="InterPro" id="IPR003660">
    <property type="entry name" value="HAMP_dom"/>
</dbReference>
<evidence type="ECO:0000313" key="14">
    <source>
        <dbReference type="EMBL" id="MBZ5749730.1"/>
    </source>
</evidence>
<feature type="transmembrane region" description="Helical" evidence="11">
    <location>
        <begin position="16"/>
        <end position="38"/>
    </location>
</feature>
<evidence type="ECO:0000313" key="15">
    <source>
        <dbReference type="Proteomes" id="UP001165287"/>
    </source>
</evidence>
<protein>
    <submittedName>
        <fullName evidence="14">Methyl-accepting chemotaxis protein</fullName>
    </submittedName>
</protein>
<evidence type="ECO:0000259" key="13">
    <source>
        <dbReference type="PROSITE" id="PS50885"/>
    </source>
</evidence>
<accession>A0ABS7UN47</accession>
<keyword evidence="7 9" id="KW-0807">Transducer</keyword>
<dbReference type="PROSITE" id="PS50111">
    <property type="entry name" value="CHEMOTAXIS_TRANSDUC_2"/>
    <property type="match status" value="1"/>
</dbReference>
<dbReference type="RefSeq" id="WP_224137627.1">
    <property type="nucleotide sequence ID" value="NZ_JAIQUM010000008.1"/>
</dbReference>
<feature type="transmembrane region" description="Helical" evidence="11">
    <location>
        <begin position="278"/>
        <end position="300"/>
    </location>
</feature>
<comment type="caution">
    <text evidence="14">The sequence shown here is derived from an EMBL/GenBank/DDBJ whole genome shotgun (WGS) entry which is preliminary data.</text>
</comment>
<evidence type="ECO:0000256" key="6">
    <source>
        <dbReference type="ARBA" id="ARBA00023136"/>
    </source>
</evidence>
<dbReference type="Gene3D" id="3.30.450.20">
    <property type="entry name" value="PAS domain"/>
    <property type="match status" value="2"/>
</dbReference>
<dbReference type="SUPFAM" id="SSF103190">
    <property type="entry name" value="Sensory domain-like"/>
    <property type="match status" value="1"/>
</dbReference>
<proteinExistence type="inferred from homology"/>
<gene>
    <name evidence="14" type="ORF">K9V48_05635</name>
</gene>
<evidence type="ECO:0000256" key="10">
    <source>
        <dbReference type="SAM" id="Coils"/>
    </source>
</evidence>
<keyword evidence="5 11" id="KW-1133">Transmembrane helix</keyword>
<evidence type="ECO:0000256" key="5">
    <source>
        <dbReference type="ARBA" id="ARBA00022989"/>
    </source>
</evidence>
<dbReference type="SUPFAM" id="SSF58104">
    <property type="entry name" value="Methyl-accepting chemotaxis protein (MCP) signaling domain"/>
    <property type="match status" value="1"/>
</dbReference>
<evidence type="ECO:0000256" key="7">
    <source>
        <dbReference type="ARBA" id="ARBA00023224"/>
    </source>
</evidence>
<dbReference type="SMART" id="SM00304">
    <property type="entry name" value="HAMP"/>
    <property type="match status" value="1"/>
</dbReference>
<keyword evidence="10" id="KW-0175">Coiled coil</keyword>
<dbReference type="EMBL" id="JAIQUM010000008">
    <property type="protein sequence ID" value="MBZ5749730.1"/>
    <property type="molecule type" value="Genomic_DNA"/>
</dbReference>
<dbReference type="PROSITE" id="PS50885">
    <property type="entry name" value="HAMP"/>
    <property type="match status" value="1"/>
</dbReference>
<dbReference type="CDD" id="cd11386">
    <property type="entry name" value="MCP_signal"/>
    <property type="match status" value="1"/>
</dbReference>
<organism evidence="14 15">
    <name type="scientific">Metabacillus rhizolycopersici</name>
    <dbReference type="NCBI Taxonomy" id="2875709"/>
    <lineage>
        <taxon>Bacteria</taxon>
        <taxon>Bacillati</taxon>
        <taxon>Bacillota</taxon>
        <taxon>Bacilli</taxon>
        <taxon>Bacillales</taxon>
        <taxon>Bacillaceae</taxon>
        <taxon>Metabacillus</taxon>
    </lineage>
</organism>
<evidence type="ECO:0000256" key="9">
    <source>
        <dbReference type="PROSITE-ProRule" id="PRU00284"/>
    </source>
</evidence>
<evidence type="ECO:0000256" key="8">
    <source>
        <dbReference type="ARBA" id="ARBA00029447"/>
    </source>
</evidence>
<evidence type="ECO:0000256" key="2">
    <source>
        <dbReference type="ARBA" id="ARBA00022475"/>
    </source>
</evidence>
<dbReference type="Pfam" id="PF02743">
    <property type="entry name" value="dCache_1"/>
    <property type="match status" value="1"/>
</dbReference>